<dbReference type="Proteomes" id="UP000757232">
    <property type="component" value="Unassembled WGS sequence"/>
</dbReference>
<evidence type="ECO:0000313" key="1">
    <source>
        <dbReference type="EMBL" id="OCB87806.1"/>
    </source>
</evidence>
<gene>
    <name evidence="1" type="ORF">A7U60_g5130</name>
</gene>
<dbReference type="AlphaFoldDB" id="A0A9Q5HXF8"/>
<comment type="caution">
    <text evidence="1">The sequence shown here is derived from an EMBL/GenBank/DDBJ whole genome shotgun (WGS) entry which is preliminary data.</text>
</comment>
<protein>
    <submittedName>
        <fullName evidence="1">Uncharacterized protein</fullName>
    </submittedName>
</protein>
<sequence length="72" mass="7922">MGRMDTSLYVSPQPLPSNLLEFPTSDWLKMQSLHTSEASPSSLNESSLYGSSSVLRFKDVGIFEGLGVQKEL</sequence>
<proteinExistence type="predicted"/>
<reference evidence="1" key="1">
    <citation type="submission" date="2016-06" db="EMBL/GenBank/DDBJ databases">
        <title>Draft Genome sequence of the fungus Inonotus baumii.</title>
        <authorList>
            <person name="Zhu H."/>
            <person name="Lin W."/>
        </authorList>
    </citation>
    <scope>NUCLEOTIDE SEQUENCE</scope>
    <source>
        <strain evidence="1">821</strain>
    </source>
</reference>
<dbReference type="EMBL" id="LNZH02000188">
    <property type="protein sequence ID" value="OCB87806.1"/>
    <property type="molecule type" value="Genomic_DNA"/>
</dbReference>
<accession>A0A9Q5HXF8</accession>
<name>A0A9Q5HXF8_SANBA</name>
<evidence type="ECO:0000313" key="2">
    <source>
        <dbReference type="Proteomes" id="UP000757232"/>
    </source>
</evidence>
<keyword evidence="2" id="KW-1185">Reference proteome</keyword>
<organism evidence="1 2">
    <name type="scientific">Sanghuangporus baumii</name>
    <name type="common">Phellinus baumii</name>
    <dbReference type="NCBI Taxonomy" id="108892"/>
    <lineage>
        <taxon>Eukaryota</taxon>
        <taxon>Fungi</taxon>
        <taxon>Dikarya</taxon>
        <taxon>Basidiomycota</taxon>
        <taxon>Agaricomycotina</taxon>
        <taxon>Agaricomycetes</taxon>
        <taxon>Hymenochaetales</taxon>
        <taxon>Hymenochaetaceae</taxon>
        <taxon>Sanghuangporus</taxon>
    </lineage>
</organism>